<dbReference type="SUPFAM" id="SSF51230">
    <property type="entry name" value="Single hybrid motif"/>
    <property type="match status" value="1"/>
</dbReference>
<evidence type="ECO:0000256" key="1">
    <source>
        <dbReference type="ARBA" id="ARBA00009249"/>
    </source>
</evidence>
<proteinExistence type="inferred from homology"/>
<feature type="domain" description="Lipoyl-binding" evidence="6">
    <location>
        <begin position="57"/>
        <end position="139"/>
    </location>
</feature>
<keyword evidence="3 5" id="KW-0809">Transit peptide</keyword>
<keyword evidence="5" id="KW-0496">Mitochondrion</keyword>
<dbReference type="PANTHER" id="PTHR11715">
    <property type="entry name" value="GLYCINE CLEAVAGE SYSTEM H PROTEIN"/>
    <property type="match status" value="1"/>
</dbReference>
<evidence type="ECO:0000259" key="6">
    <source>
        <dbReference type="PROSITE" id="PS50968"/>
    </source>
</evidence>
<evidence type="ECO:0000256" key="2">
    <source>
        <dbReference type="ARBA" id="ARBA00022823"/>
    </source>
</evidence>
<evidence type="ECO:0000256" key="4">
    <source>
        <dbReference type="PIRSR" id="PIRSR617453-50"/>
    </source>
</evidence>
<name>A0A077WNC0_9FUNG</name>
<dbReference type="InterPro" id="IPR000089">
    <property type="entry name" value="Biotin_lipoyl"/>
</dbReference>
<dbReference type="NCBIfam" id="NF002270">
    <property type="entry name" value="PRK01202.1"/>
    <property type="match status" value="1"/>
</dbReference>
<dbReference type="PANTHER" id="PTHR11715:SF3">
    <property type="entry name" value="GLYCINE CLEAVAGE SYSTEM H PROTEIN-RELATED"/>
    <property type="match status" value="1"/>
</dbReference>
<accession>A0A077WNC0</accession>
<dbReference type="PROSITE" id="PS50968">
    <property type="entry name" value="BIOTINYL_LIPOYL"/>
    <property type="match status" value="1"/>
</dbReference>
<dbReference type="GO" id="GO:0009249">
    <property type="term" value="P:protein lipoylation"/>
    <property type="evidence" value="ECO:0007669"/>
    <property type="project" value="TreeGrafter"/>
</dbReference>
<evidence type="ECO:0000256" key="5">
    <source>
        <dbReference type="RuleBase" id="RU364055"/>
    </source>
</evidence>
<dbReference type="Gene3D" id="2.40.50.100">
    <property type="match status" value="1"/>
</dbReference>
<dbReference type="GO" id="GO:0019464">
    <property type="term" value="P:glycine decarboxylation via glycine cleavage system"/>
    <property type="evidence" value="ECO:0007669"/>
    <property type="project" value="UniProtKB-UniRule"/>
</dbReference>
<dbReference type="InterPro" id="IPR002930">
    <property type="entry name" value="GCV_H"/>
</dbReference>
<sequence>MFRIAATRTFRTLMQARTHRCVTTSPFTTFSRFNHTLAVKTRFTKDHEWLVVDNHGVATIGITDYAQKALGDVVFVEVPIIGDTVKKNDHIGAIESVKAASDIYTPVSGDIFLVNEKLTAEPSLINKSAEVEGWFVQIKMSNIEETDSKDLMDEDAYAAYCEKAKEENDA</sequence>
<comment type="subcellular location">
    <subcellularLocation>
        <location evidence="5">Mitochondrion</location>
    </subcellularLocation>
</comment>
<organism evidence="7">
    <name type="scientific">Lichtheimia ramosa</name>
    <dbReference type="NCBI Taxonomy" id="688394"/>
    <lineage>
        <taxon>Eukaryota</taxon>
        <taxon>Fungi</taxon>
        <taxon>Fungi incertae sedis</taxon>
        <taxon>Mucoromycota</taxon>
        <taxon>Mucoromycotina</taxon>
        <taxon>Mucoromycetes</taxon>
        <taxon>Mucorales</taxon>
        <taxon>Lichtheimiaceae</taxon>
        <taxon>Lichtheimia</taxon>
    </lineage>
</organism>
<dbReference type="GO" id="GO:0005739">
    <property type="term" value="C:mitochondrion"/>
    <property type="evidence" value="ECO:0007669"/>
    <property type="project" value="UniProtKB-SubCell"/>
</dbReference>
<dbReference type="HAMAP" id="MF_00272">
    <property type="entry name" value="GcvH"/>
    <property type="match status" value="1"/>
</dbReference>
<evidence type="ECO:0000256" key="3">
    <source>
        <dbReference type="ARBA" id="ARBA00022946"/>
    </source>
</evidence>
<comment type="cofactor">
    <cofactor evidence="5">
        <name>(R)-lipoate</name>
        <dbReference type="ChEBI" id="CHEBI:83088"/>
    </cofactor>
    <text evidence="5">Binds 1 lipoyl cofactor covalently.</text>
</comment>
<dbReference type="NCBIfam" id="TIGR00527">
    <property type="entry name" value="gcvH"/>
    <property type="match status" value="1"/>
</dbReference>
<protein>
    <recommendedName>
        <fullName evidence="5">Glycine cleavage system H protein</fullName>
    </recommendedName>
</protein>
<evidence type="ECO:0000313" key="7">
    <source>
        <dbReference type="EMBL" id="CDS08569.1"/>
    </source>
</evidence>
<dbReference type="InterPro" id="IPR017453">
    <property type="entry name" value="GCV_H_sub"/>
</dbReference>
<dbReference type="CDD" id="cd06848">
    <property type="entry name" value="GCS_H"/>
    <property type="match status" value="1"/>
</dbReference>
<comment type="function">
    <text evidence="5">The H protein shuttles the methylamine group of glycine from the P protein to the T protein.</text>
</comment>
<reference evidence="7" key="1">
    <citation type="journal article" date="2014" name="Genome Announc.">
        <title>De novo whole-genome sequence and genome annotation of Lichtheimia ramosa.</title>
        <authorList>
            <person name="Linde J."/>
            <person name="Schwartze V."/>
            <person name="Binder U."/>
            <person name="Lass-Florl C."/>
            <person name="Voigt K."/>
            <person name="Horn F."/>
        </authorList>
    </citation>
    <scope>NUCLEOTIDE SEQUENCE</scope>
    <source>
        <strain evidence="7">JMRC FSU:6197</strain>
    </source>
</reference>
<dbReference type="InterPro" id="IPR003016">
    <property type="entry name" value="2-oxoA_DH_lipoyl-BS"/>
</dbReference>
<dbReference type="GO" id="GO:0005960">
    <property type="term" value="C:glycine cleavage complex"/>
    <property type="evidence" value="ECO:0007669"/>
    <property type="project" value="UniProtKB-UniRule"/>
</dbReference>
<dbReference type="InterPro" id="IPR011053">
    <property type="entry name" value="Single_hybrid_motif"/>
</dbReference>
<comment type="similarity">
    <text evidence="1 5">Belongs to the GcvH family.</text>
</comment>
<feature type="modified residue" description="N6-lipoyllysine" evidence="4">
    <location>
        <position position="98"/>
    </location>
</feature>
<comment type="subunit">
    <text evidence="5">The glycine cleavage system is composed of four proteins: P, T, L and H.</text>
</comment>
<dbReference type="Pfam" id="PF01597">
    <property type="entry name" value="GCV_H"/>
    <property type="match status" value="1"/>
</dbReference>
<dbReference type="EMBL" id="LK023325">
    <property type="protein sequence ID" value="CDS08569.1"/>
    <property type="molecule type" value="Genomic_DNA"/>
</dbReference>
<dbReference type="OrthoDB" id="10264154at2759"/>
<dbReference type="InterPro" id="IPR033753">
    <property type="entry name" value="GCV_H/Fam206"/>
</dbReference>
<dbReference type="AlphaFoldDB" id="A0A077WNC0"/>
<keyword evidence="2 4" id="KW-0450">Lipoyl</keyword>
<gene>
    <name evidence="7" type="ORF">LRAMOSA09930</name>
</gene>
<dbReference type="PROSITE" id="PS00189">
    <property type="entry name" value="LIPOYL"/>
    <property type="match status" value="1"/>
</dbReference>